<accession>A0A369J4Q1</accession>
<dbReference type="OrthoDB" id="3366093at2759"/>
<dbReference type="AlphaFoldDB" id="A0A369J4Q1"/>
<dbReference type="Proteomes" id="UP000076154">
    <property type="component" value="Unassembled WGS sequence"/>
</dbReference>
<dbReference type="InParanoid" id="A0A369J4Q1"/>
<feature type="compositionally biased region" description="Low complexity" evidence="1">
    <location>
        <begin position="59"/>
        <end position="75"/>
    </location>
</feature>
<feature type="compositionally biased region" description="Polar residues" evidence="1">
    <location>
        <begin position="77"/>
        <end position="87"/>
    </location>
</feature>
<dbReference type="EMBL" id="LUEZ02000132">
    <property type="protein sequence ID" value="RDB16130.1"/>
    <property type="molecule type" value="Genomic_DNA"/>
</dbReference>
<name>A0A369J4Q1_HYPMA</name>
<protein>
    <submittedName>
        <fullName evidence="2">Uncharacterized protein</fullName>
    </submittedName>
</protein>
<organism evidence="2 3">
    <name type="scientific">Hypsizygus marmoreus</name>
    <name type="common">White beech mushroom</name>
    <name type="synonym">Agaricus marmoreus</name>
    <dbReference type="NCBI Taxonomy" id="39966"/>
    <lineage>
        <taxon>Eukaryota</taxon>
        <taxon>Fungi</taxon>
        <taxon>Dikarya</taxon>
        <taxon>Basidiomycota</taxon>
        <taxon>Agaricomycotina</taxon>
        <taxon>Agaricomycetes</taxon>
        <taxon>Agaricomycetidae</taxon>
        <taxon>Agaricales</taxon>
        <taxon>Tricholomatineae</taxon>
        <taxon>Lyophyllaceae</taxon>
        <taxon>Hypsizygus</taxon>
    </lineage>
</organism>
<gene>
    <name evidence="2" type="ORF">Hypma_003377</name>
</gene>
<keyword evidence="3" id="KW-1185">Reference proteome</keyword>
<evidence type="ECO:0000256" key="1">
    <source>
        <dbReference type="SAM" id="MobiDB-lite"/>
    </source>
</evidence>
<comment type="caution">
    <text evidence="2">The sequence shown here is derived from an EMBL/GenBank/DDBJ whole genome shotgun (WGS) entry which is preliminary data.</text>
</comment>
<reference evidence="2" key="1">
    <citation type="submission" date="2018-04" db="EMBL/GenBank/DDBJ databases">
        <title>Whole genome sequencing of Hypsizygus marmoreus.</title>
        <authorList>
            <person name="Choi I.-G."/>
            <person name="Min B."/>
            <person name="Kim J.-G."/>
            <person name="Kim S."/>
            <person name="Oh Y.-L."/>
            <person name="Kong W.-S."/>
            <person name="Park H."/>
            <person name="Jeong J."/>
            <person name="Song E.-S."/>
        </authorList>
    </citation>
    <scope>NUCLEOTIDE SEQUENCE [LARGE SCALE GENOMIC DNA]</scope>
    <source>
        <strain evidence="2">51987-8</strain>
    </source>
</reference>
<evidence type="ECO:0000313" key="3">
    <source>
        <dbReference type="Proteomes" id="UP000076154"/>
    </source>
</evidence>
<sequence>MTFSRLMTGFFDNFGGTGTPEAPESTSSDAPSSFVSDEPSSSSTTVEPSVTSKQLTAASYDPTSTPASDSPSVTADPTPTSVSPLSSQSDIITSIVSEITSIPITDPPISEPTTSQPILSIPRAASHRSQRVTPEPSPSTALSINSDLSFILTEPSLAFTSICTTMLDGTMLTDPDQIFVYLPVINAAALKIDVSQVNSWALQVYVPSSYRNPSDSTQLGIMWLGYIPSDFVDTLAAEIKIKQSSVYSGVPDKALASHVNSGFNFNSVADPSALGSGSGTNVASTNILQCPQSSHHARRYFRHVQHVDGAQAAPLVRRAALRMRQLGGDVNVTAIHSSHFSFTSSNDELSVDVNVTTCGSTLCGHIFQTPLQASDAGLEFTSSNDEGW</sequence>
<feature type="region of interest" description="Disordered" evidence="1">
    <location>
        <begin position="11"/>
        <end position="87"/>
    </location>
</feature>
<evidence type="ECO:0000313" key="2">
    <source>
        <dbReference type="EMBL" id="RDB16130.1"/>
    </source>
</evidence>
<dbReference type="STRING" id="39966.A0A369J4Q1"/>
<feature type="compositionally biased region" description="Low complexity" evidence="1">
    <location>
        <begin position="31"/>
        <end position="52"/>
    </location>
</feature>
<proteinExistence type="predicted"/>